<evidence type="ECO:0000313" key="2">
    <source>
        <dbReference type="Proteomes" id="UP000694660"/>
    </source>
</evidence>
<name>A0A944D9G2_DENI1</name>
<gene>
    <name evidence="1" type="ORF">I8J34_04095</name>
</gene>
<proteinExistence type="predicted"/>
<protein>
    <submittedName>
        <fullName evidence="1">Uncharacterized protein</fullName>
    </submittedName>
</protein>
<dbReference type="AlphaFoldDB" id="A0A944D9G2"/>
<reference evidence="2" key="1">
    <citation type="journal article" date="2022" name="ISME J.">
        <title>Genetic and phylogenetic analysis of dissimilatory iodate-reducing bacteria identifies potential niches across the world's oceans.</title>
        <authorList>
            <person name="Reyes-Umana V."/>
            <person name="Henning Z."/>
            <person name="Lee K."/>
            <person name="Barnum T.P."/>
            <person name="Coates J.D."/>
        </authorList>
    </citation>
    <scope>NUCLEOTIDE SEQUENCE [LARGE SCALE GENOMIC DNA]</scope>
    <source>
        <strain evidence="2">IR12</strain>
    </source>
</reference>
<dbReference type="EMBL" id="JAEKFT010000003">
    <property type="protein sequence ID" value="MBT0960347.1"/>
    <property type="molecule type" value="Genomic_DNA"/>
</dbReference>
<dbReference type="Proteomes" id="UP000694660">
    <property type="component" value="Unassembled WGS sequence"/>
</dbReference>
<sequence>MTDDANYIPRPPPYTATHWGMRVAFQNIVPKTFAAMGAPEWAPVLEAWWDRYDGLEVYLGSLGDHRVMGSQRLRELAEEGPVTAERLAEALVDLRHTHYTARRYEDADYTWNPLNCCFADFAQGVREQGKLSLTGAHLVYVRELDRPHPSRDILESWLMARLVRAQLDARGEEGEG</sequence>
<accession>A0A944D9G2</accession>
<comment type="caution">
    <text evidence="1">The sequence shown here is derived from an EMBL/GenBank/DDBJ whole genome shotgun (WGS) entry which is preliminary data.</text>
</comment>
<keyword evidence="2" id="KW-1185">Reference proteome</keyword>
<organism evidence="1 2">
    <name type="scientific">Denitromonas iodatirespirans</name>
    <dbReference type="NCBI Taxonomy" id="2795389"/>
    <lineage>
        <taxon>Bacteria</taxon>
        <taxon>Pseudomonadati</taxon>
        <taxon>Pseudomonadota</taxon>
        <taxon>Betaproteobacteria</taxon>
        <taxon>Rhodocyclales</taxon>
        <taxon>Zoogloeaceae</taxon>
        <taxon>Denitromonas</taxon>
    </lineage>
</organism>
<evidence type="ECO:0000313" key="1">
    <source>
        <dbReference type="EMBL" id="MBT0960347.1"/>
    </source>
</evidence>